<accession>A0A0M3HQP6</accession>
<proteinExistence type="predicted"/>
<dbReference type="Proteomes" id="UP000036681">
    <property type="component" value="Unplaced"/>
</dbReference>
<keyword evidence="2" id="KW-0812">Transmembrane</keyword>
<feature type="compositionally biased region" description="Low complexity" evidence="1">
    <location>
        <begin position="69"/>
        <end position="87"/>
    </location>
</feature>
<organism evidence="3 4">
    <name type="scientific">Ascaris lumbricoides</name>
    <name type="common">Giant roundworm</name>
    <dbReference type="NCBI Taxonomy" id="6252"/>
    <lineage>
        <taxon>Eukaryota</taxon>
        <taxon>Metazoa</taxon>
        <taxon>Ecdysozoa</taxon>
        <taxon>Nematoda</taxon>
        <taxon>Chromadorea</taxon>
        <taxon>Rhabditida</taxon>
        <taxon>Spirurina</taxon>
        <taxon>Ascaridomorpha</taxon>
        <taxon>Ascaridoidea</taxon>
        <taxon>Ascarididae</taxon>
        <taxon>Ascaris</taxon>
    </lineage>
</organism>
<dbReference type="WBParaSite" id="ALUE_0000446001-mRNA-1">
    <property type="protein sequence ID" value="ALUE_0000446001-mRNA-1"/>
    <property type="gene ID" value="ALUE_0000446001"/>
</dbReference>
<feature type="region of interest" description="Disordered" evidence="1">
    <location>
        <begin position="52"/>
        <end position="114"/>
    </location>
</feature>
<keyword evidence="2" id="KW-1133">Transmembrane helix</keyword>
<evidence type="ECO:0000313" key="3">
    <source>
        <dbReference type="Proteomes" id="UP000036681"/>
    </source>
</evidence>
<protein>
    <submittedName>
        <fullName evidence="4">Uncharacterized protein</fullName>
    </submittedName>
</protein>
<evidence type="ECO:0000256" key="2">
    <source>
        <dbReference type="SAM" id="Phobius"/>
    </source>
</evidence>
<feature type="transmembrane region" description="Helical" evidence="2">
    <location>
        <begin position="15"/>
        <end position="34"/>
    </location>
</feature>
<reference evidence="4" key="1">
    <citation type="submission" date="2017-02" db="UniProtKB">
        <authorList>
            <consortium name="WormBaseParasite"/>
        </authorList>
    </citation>
    <scope>IDENTIFICATION</scope>
</reference>
<sequence>MRSWMLRLSQEEDSVWITTLIVVMIPIVILKTAITRISRWFEQLRRLTKGSSELRCTPRSGKTPKQRSIHGAAIGTTPTTTTNSASAHPEECSTQRATANGDLHRLQPDGGKQLRVPPTRICELRYVLIA</sequence>
<keyword evidence="3" id="KW-1185">Reference proteome</keyword>
<evidence type="ECO:0000313" key="4">
    <source>
        <dbReference type="WBParaSite" id="ALUE_0000446001-mRNA-1"/>
    </source>
</evidence>
<name>A0A0M3HQP6_ASCLU</name>
<keyword evidence="2" id="KW-0472">Membrane</keyword>
<dbReference type="AlphaFoldDB" id="A0A0M3HQP6"/>
<evidence type="ECO:0000256" key="1">
    <source>
        <dbReference type="SAM" id="MobiDB-lite"/>
    </source>
</evidence>